<evidence type="ECO:0000256" key="1">
    <source>
        <dbReference type="SAM" id="MobiDB-lite"/>
    </source>
</evidence>
<proteinExistence type="predicted"/>
<gene>
    <name evidence="2" type="ORF">IMCC3135_14560</name>
</gene>
<dbReference type="EMBL" id="CP018632">
    <property type="protein sequence ID" value="ASJ72997.1"/>
    <property type="molecule type" value="Genomic_DNA"/>
</dbReference>
<sequence length="154" mass="16710">MPDNVFERTNTVSISDRCERTVASVLIDIVGTACEHEPDLTLMDLVNLMDLYRTYLSHTVVPNIENEVQPSTHSGQPLPFSKPRLVVSHRSSFEQFVGDSQLLQLAAAAASRECGVVVPIPTPLKFSNSGNLDLTPGTTKEDLDTGPPSTCVNS</sequence>
<evidence type="ECO:0000313" key="3">
    <source>
        <dbReference type="Proteomes" id="UP000250079"/>
    </source>
</evidence>
<feature type="compositionally biased region" description="Polar residues" evidence="1">
    <location>
        <begin position="128"/>
        <end position="138"/>
    </location>
</feature>
<protein>
    <submittedName>
        <fullName evidence="2">Uncharacterized protein</fullName>
    </submittedName>
</protein>
<dbReference type="RefSeq" id="WP_088918254.1">
    <property type="nucleotide sequence ID" value="NZ_CP018632.1"/>
</dbReference>
<dbReference type="AlphaFoldDB" id="A0A2Z2NZ03"/>
<reference evidence="2 3" key="1">
    <citation type="submission" date="2016-12" db="EMBL/GenBank/DDBJ databases">
        <authorList>
            <person name="Song W.-J."/>
            <person name="Kurnit D.M."/>
        </authorList>
    </citation>
    <scope>NUCLEOTIDE SEQUENCE [LARGE SCALE GENOMIC DNA]</scope>
    <source>
        <strain evidence="2 3">IMCC3135</strain>
    </source>
</reference>
<evidence type="ECO:0000313" key="2">
    <source>
        <dbReference type="EMBL" id="ASJ72997.1"/>
    </source>
</evidence>
<feature type="region of interest" description="Disordered" evidence="1">
    <location>
        <begin position="128"/>
        <end position="154"/>
    </location>
</feature>
<name>A0A2Z2NZ03_9GAMM</name>
<dbReference type="KEGG" id="gai:IMCC3135_14560"/>
<keyword evidence="3" id="KW-1185">Reference proteome</keyword>
<organism evidence="2 3">
    <name type="scientific">Granulosicoccus antarcticus IMCC3135</name>
    <dbReference type="NCBI Taxonomy" id="1192854"/>
    <lineage>
        <taxon>Bacteria</taxon>
        <taxon>Pseudomonadati</taxon>
        <taxon>Pseudomonadota</taxon>
        <taxon>Gammaproteobacteria</taxon>
        <taxon>Chromatiales</taxon>
        <taxon>Granulosicoccaceae</taxon>
        <taxon>Granulosicoccus</taxon>
    </lineage>
</organism>
<dbReference type="Proteomes" id="UP000250079">
    <property type="component" value="Chromosome"/>
</dbReference>
<accession>A0A2Z2NZ03</accession>